<evidence type="ECO:0000313" key="1">
    <source>
        <dbReference type="EMBL" id="CAG7819946.1"/>
    </source>
</evidence>
<gene>
    <name evidence="1" type="ORF">AFUS01_LOCUS30360</name>
</gene>
<dbReference type="EMBL" id="CAJVCH010464137">
    <property type="protein sequence ID" value="CAG7819946.1"/>
    <property type="molecule type" value="Genomic_DNA"/>
</dbReference>
<name>A0A8J2KKZ7_9HEXA</name>
<comment type="caution">
    <text evidence="1">The sequence shown here is derived from an EMBL/GenBank/DDBJ whole genome shotgun (WGS) entry which is preliminary data.</text>
</comment>
<accession>A0A8J2KKZ7</accession>
<reference evidence="1" key="1">
    <citation type="submission" date="2021-06" db="EMBL/GenBank/DDBJ databases">
        <authorList>
            <person name="Hodson N. C."/>
            <person name="Mongue J. A."/>
            <person name="Jaron S. K."/>
        </authorList>
    </citation>
    <scope>NUCLEOTIDE SEQUENCE</scope>
</reference>
<sequence length="44" mass="4946">LVNCSSVHLRPCYIIEGNKFSNGKTIWVPKNKPFRSSPLRLGST</sequence>
<proteinExistence type="predicted"/>
<keyword evidence="2" id="KW-1185">Reference proteome</keyword>
<protein>
    <submittedName>
        <fullName evidence="1">Uncharacterized protein</fullName>
    </submittedName>
</protein>
<organism evidence="1 2">
    <name type="scientific">Allacma fusca</name>
    <dbReference type="NCBI Taxonomy" id="39272"/>
    <lineage>
        <taxon>Eukaryota</taxon>
        <taxon>Metazoa</taxon>
        <taxon>Ecdysozoa</taxon>
        <taxon>Arthropoda</taxon>
        <taxon>Hexapoda</taxon>
        <taxon>Collembola</taxon>
        <taxon>Symphypleona</taxon>
        <taxon>Sminthuridae</taxon>
        <taxon>Allacma</taxon>
    </lineage>
</organism>
<dbReference type="AlphaFoldDB" id="A0A8J2KKZ7"/>
<feature type="non-terminal residue" evidence="1">
    <location>
        <position position="1"/>
    </location>
</feature>
<dbReference type="Proteomes" id="UP000708208">
    <property type="component" value="Unassembled WGS sequence"/>
</dbReference>
<evidence type="ECO:0000313" key="2">
    <source>
        <dbReference type="Proteomes" id="UP000708208"/>
    </source>
</evidence>